<evidence type="ECO:0000256" key="8">
    <source>
        <dbReference type="PROSITE-ProRule" id="PRU01240"/>
    </source>
</evidence>
<dbReference type="PANTHER" id="PTHR43806">
    <property type="entry name" value="PEPTIDASE S8"/>
    <property type="match status" value="1"/>
</dbReference>
<dbReference type="PANTHER" id="PTHR43806:SF11">
    <property type="entry name" value="CEREVISIN-RELATED"/>
    <property type="match status" value="1"/>
</dbReference>
<proteinExistence type="inferred from homology"/>
<dbReference type="InterPro" id="IPR036852">
    <property type="entry name" value="Peptidase_S8/S53_dom_sf"/>
</dbReference>
<dbReference type="PRINTS" id="PR00723">
    <property type="entry name" value="SUBTILISIN"/>
</dbReference>
<dbReference type="InterPro" id="IPR003137">
    <property type="entry name" value="PA_domain"/>
</dbReference>
<dbReference type="InterPro" id="IPR000209">
    <property type="entry name" value="Peptidase_S8/S53_dom"/>
</dbReference>
<protein>
    <submittedName>
        <fullName evidence="12">S8 family serine peptidase</fullName>
    </submittedName>
</protein>
<name>A0ABT5DFC8_9BACT</name>
<dbReference type="Gene3D" id="3.40.50.200">
    <property type="entry name" value="Peptidase S8/S53 domain"/>
    <property type="match status" value="2"/>
</dbReference>
<dbReference type="RefSeq" id="WP_272142490.1">
    <property type="nucleotide sequence ID" value="NZ_JAQNDM010000002.1"/>
</dbReference>
<dbReference type="CDD" id="cd07477">
    <property type="entry name" value="Peptidases_S8_Subtilisin_subset"/>
    <property type="match status" value="1"/>
</dbReference>
<keyword evidence="13" id="KW-1185">Reference proteome</keyword>
<dbReference type="PROSITE" id="PS51257">
    <property type="entry name" value="PROKAR_LIPOPROTEIN"/>
    <property type="match status" value="1"/>
</dbReference>
<dbReference type="InterPro" id="IPR023827">
    <property type="entry name" value="Peptidase_S8_Asp-AS"/>
</dbReference>
<feature type="domain" description="Peptidase S8/S53" evidence="10">
    <location>
        <begin position="497"/>
        <end position="554"/>
    </location>
</feature>
<evidence type="ECO:0000259" key="10">
    <source>
        <dbReference type="Pfam" id="PF00082"/>
    </source>
</evidence>
<dbReference type="InterPro" id="IPR037045">
    <property type="entry name" value="S8pro/Inhibitor_I9_sf"/>
</dbReference>
<dbReference type="InterPro" id="IPR015500">
    <property type="entry name" value="Peptidase_S8_subtilisin-rel"/>
</dbReference>
<sequence>MMRWGLLGLLTLSACGLDDTGNLLPSEQACPGATPHGAPLPEAPQGLADGRERFLVRYAAASTVDAPQVSFLGGQVRSVYQQVPALVARLSPREHAALASAPGVVGIEPDLPRYALGWPAVPPPALLRARSRTGHVDEYTPGLNRVQAPAVWDADHNGVLDDGAPTGEGIKVCIIDSGMDPGHPELKEAYLDGWDFVEGDAEPWDRTAQGQPGSGHGTHVAGIIAAQLGSDGQPGPGVHRHGVVGVAPGAKLLIARVLNTEGRAWLGDILSALDWCQRQGAHIASLSLGGPQPSPLEQAAFQTAEAHGMLVIAAAGNSGGALEYPAALPSVLAVGAVDADSARAPFSCQGGNLTLMAPGVDVRSSILTGTGAVSEVALGGTAHASRALFMAPSGHQTRPLVDCGEAHTARTCRGATCEGFVAYIQRSTVSLSDQLTHVMRQGATAALIANTRDEGGLPDLALDDWGPWVPAAVVSHSSGVQLRQRLGAEVDVTLHPSDYASLTGTSMATPHVAGVAALVWSRRPSLTAAQVRYLLVSAAKDLGPPGKDPEHGHGLVQAKASLDMLGTWP</sequence>
<evidence type="ECO:0000256" key="3">
    <source>
        <dbReference type="ARBA" id="ARBA00022670"/>
    </source>
</evidence>
<dbReference type="InterPro" id="IPR034202">
    <property type="entry name" value="Subtilisin_Carlsberg-like"/>
</dbReference>
<keyword evidence="2" id="KW-0964">Secreted</keyword>
<dbReference type="SUPFAM" id="SSF52743">
    <property type="entry name" value="Subtilisin-like"/>
    <property type="match status" value="1"/>
</dbReference>
<keyword evidence="4" id="KW-0479">Metal-binding</keyword>
<keyword evidence="6 8" id="KW-0378">Hydrolase</keyword>
<keyword evidence="7 8" id="KW-0720">Serine protease</keyword>
<comment type="similarity">
    <text evidence="1 8 9">Belongs to the peptidase S8 family.</text>
</comment>
<keyword evidence="2" id="KW-0134">Cell wall</keyword>
<dbReference type="InterPro" id="IPR050131">
    <property type="entry name" value="Peptidase_S8_subtilisin-like"/>
</dbReference>
<evidence type="ECO:0000256" key="6">
    <source>
        <dbReference type="ARBA" id="ARBA00022801"/>
    </source>
</evidence>
<evidence type="ECO:0000256" key="4">
    <source>
        <dbReference type="ARBA" id="ARBA00022723"/>
    </source>
</evidence>
<dbReference type="Pfam" id="PF02225">
    <property type="entry name" value="PA"/>
    <property type="match status" value="1"/>
</dbReference>
<evidence type="ECO:0000256" key="1">
    <source>
        <dbReference type="ARBA" id="ARBA00011073"/>
    </source>
</evidence>
<organism evidence="12 13">
    <name type="scientific">Stigmatella ashevillensis</name>
    <dbReference type="NCBI Taxonomy" id="2995309"/>
    <lineage>
        <taxon>Bacteria</taxon>
        <taxon>Pseudomonadati</taxon>
        <taxon>Myxococcota</taxon>
        <taxon>Myxococcia</taxon>
        <taxon>Myxococcales</taxon>
        <taxon>Cystobacterineae</taxon>
        <taxon>Archangiaceae</taxon>
        <taxon>Stigmatella</taxon>
    </lineage>
</organism>
<dbReference type="InterPro" id="IPR022398">
    <property type="entry name" value="Peptidase_S8_His-AS"/>
</dbReference>
<feature type="active site" description="Charge relay system" evidence="8">
    <location>
        <position position="506"/>
    </location>
</feature>
<dbReference type="PROSITE" id="PS00137">
    <property type="entry name" value="SUBTILASE_HIS"/>
    <property type="match status" value="1"/>
</dbReference>
<feature type="domain" description="PA" evidence="11">
    <location>
        <begin position="398"/>
        <end position="482"/>
    </location>
</feature>
<evidence type="ECO:0000256" key="9">
    <source>
        <dbReference type="RuleBase" id="RU003355"/>
    </source>
</evidence>
<evidence type="ECO:0000259" key="11">
    <source>
        <dbReference type="Pfam" id="PF02225"/>
    </source>
</evidence>
<dbReference type="Proteomes" id="UP001221838">
    <property type="component" value="Unassembled WGS sequence"/>
</dbReference>
<comment type="caution">
    <text evidence="12">The sequence shown here is derived from an EMBL/GenBank/DDBJ whole genome shotgun (WGS) entry which is preliminary data.</text>
</comment>
<dbReference type="CDD" id="cd00538">
    <property type="entry name" value="PA"/>
    <property type="match status" value="1"/>
</dbReference>
<accession>A0ABT5DFC8</accession>
<keyword evidence="3 8" id="KW-0645">Protease</keyword>
<feature type="active site" description="Charge relay system" evidence="8">
    <location>
        <position position="216"/>
    </location>
</feature>
<evidence type="ECO:0000256" key="7">
    <source>
        <dbReference type="ARBA" id="ARBA00022825"/>
    </source>
</evidence>
<reference evidence="12 13" key="1">
    <citation type="submission" date="2022-11" db="EMBL/GenBank/DDBJ databases">
        <title>Minimal conservation of predation-associated metabolite biosynthetic gene clusters underscores biosynthetic potential of Myxococcota including descriptions for ten novel species: Archangium lansinium sp. nov., Myxococcus landrumus sp. nov., Nannocystis bai.</title>
        <authorList>
            <person name="Ahearne A."/>
            <person name="Stevens C."/>
            <person name="Dowd S."/>
        </authorList>
    </citation>
    <scope>NUCLEOTIDE SEQUENCE [LARGE SCALE GENOMIC DNA]</scope>
    <source>
        <strain evidence="12 13">NCWAL01</strain>
    </source>
</reference>
<gene>
    <name evidence="12" type="ORF">POL68_28210</name>
</gene>
<evidence type="ECO:0000256" key="2">
    <source>
        <dbReference type="ARBA" id="ARBA00022512"/>
    </source>
</evidence>
<dbReference type="PROSITE" id="PS00138">
    <property type="entry name" value="SUBTILASE_SER"/>
    <property type="match status" value="1"/>
</dbReference>
<dbReference type="PROSITE" id="PS00136">
    <property type="entry name" value="SUBTILASE_ASP"/>
    <property type="match status" value="1"/>
</dbReference>
<dbReference type="InterPro" id="IPR023828">
    <property type="entry name" value="Peptidase_S8_Ser-AS"/>
</dbReference>
<feature type="domain" description="Peptidase S8/S53" evidence="10">
    <location>
        <begin position="167"/>
        <end position="372"/>
    </location>
</feature>
<dbReference type="EMBL" id="JAQNDM010000002">
    <property type="protein sequence ID" value="MDC0712380.1"/>
    <property type="molecule type" value="Genomic_DNA"/>
</dbReference>
<evidence type="ECO:0000313" key="12">
    <source>
        <dbReference type="EMBL" id="MDC0712380.1"/>
    </source>
</evidence>
<evidence type="ECO:0000256" key="5">
    <source>
        <dbReference type="ARBA" id="ARBA00022729"/>
    </source>
</evidence>
<feature type="active site" description="Charge relay system" evidence="8">
    <location>
        <position position="176"/>
    </location>
</feature>
<keyword evidence="5" id="KW-0732">Signal</keyword>
<dbReference type="Gene3D" id="3.30.70.80">
    <property type="entry name" value="Peptidase S8 propeptide/proteinase inhibitor I9"/>
    <property type="match status" value="1"/>
</dbReference>
<evidence type="ECO:0000313" key="13">
    <source>
        <dbReference type="Proteomes" id="UP001221838"/>
    </source>
</evidence>
<dbReference type="PROSITE" id="PS51892">
    <property type="entry name" value="SUBTILASE"/>
    <property type="match status" value="1"/>
</dbReference>
<dbReference type="Pfam" id="PF00082">
    <property type="entry name" value="Peptidase_S8"/>
    <property type="match status" value="2"/>
</dbReference>